<evidence type="ECO:0000313" key="2">
    <source>
        <dbReference type="EMBL" id="KAF5845861.1"/>
    </source>
</evidence>
<feature type="region of interest" description="Disordered" evidence="1">
    <location>
        <begin position="59"/>
        <end position="83"/>
    </location>
</feature>
<name>A0A8H5Z954_COCSA</name>
<gene>
    <name evidence="2" type="ORF">GGP41_009579</name>
</gene>
<sequence>MSALGKAADPSMCWKGFQKACIAADQVKEQPLWVYGSQQSLSDGAHGAGQALARVAFTDRKPTPSGGQEKTYPGIVSSRQCLT</sequence>
<dbReference type="Proteomes" id="UP000624244">
    <property type="component" value="Unassembled WGS sequence"/>
</dbReference>
<dbReference type="EMBL" id="WNKQ01000018">
    <property type="protein sequence ID" value="KAF5845861.1"/>
    <property type="molecule type" value="Genomic_DNA"/>
</dbReference>
<proteinExistence type="predicted"/>
<reference evidence="2" key="1">
    <citation type="submission" date="2019-11" db="EMBL/GenBank/DDBJ databases">
        <title>Bipolaris sorokiniana Genome sequencing.</title>
        <authorList>
            <person name="Wang H."/>
        </authorList>
    </citation>
    <scope>NUCLEOTIDE SEQUENCE</scope>
</reference>
<dbReference type="AlphaFoldDB" id="A0A8H5Z954"/>
<evidence type="ECO:0000256" key="1">
    <source>
        <dbReference type="SAM" id="MobiDB-lite"/>
    </source>
</evidence>
<evidence type="ECO:0000313" key="3">
    <source>
        <dbReference type="Proteomes" id="UP000624244"/>
    </source>
</evidence>
<comment type="caution">
    <text evidence="2">The sequence shown here is derived from an EMBL/GenBank/DDBJ whole genome shotgun (WGS) entry which is preliminary data.</text>
</comment>
<accession>A0A8H5Z954</accession>
<organism evidence="2 3">
    <name type="scientific">Cochliobolus sativus</name>
    <name type="common">Common root rot and spot blotch fungus</name>
    <name type="synonym">Bipolaris sorokiniana</name>
    <dbReference type="NCBI Taxonomy" id="45130"/>
    <lineage>
        <taxon>Eukaryota</taxon>
        <taxon>Fungi</taxon>
        <taxon>Dikarya</taxon>
        <taxon>Ascomycota</taxon>
        <taxon>Pezizomycotina</taxon>
        <taxon>Dothideomycetes</taxon>
        <taxon>Pleosporomycetidae</taxon>
        <taxon>Pleosporales</taxon>
        <taxon>Pleosporineae</taxon>
        <taxon>Pleosporaceae</taxon>
        <taxon>Bipolaris</taxon>
    </lineage>
</organism>
<protein>
    <submittedName>
        <fullName evidence="2">Uncharacterized protein</fullName>
    </submittedName>
</protein>